<gene>
    <name evidence="2" type="ORF">H7C19_24000</name>
</gene>
<reference evidence="2 3" key="1">
    <citation type="submission" date="2020-08" db="EMBL/GenBank/DDBJ databases">
        <title>Cohnella phylogeny.</title>
        <authorList>
            <person name="Dunlap C."/>
        </authorList>
    </citation>
    <scope>NUCLEOTIDE SEQUENCE [LARGE SCALE GENOMIC DNA]</scope>
    <source>
        <strain evidence="2 3">DSM 28246</strain>
    </source>
</reference>
<evidence type="ECO:0000313" key="3">
    <source>
        <dbReference type="Proteomes" id="UP000547209"/>
    </source>
</evidence>
<dbReference type="EMBL" id="JACJVP010000041">
    <property type="protein sequence ID" value="MBB6673748.1"/>
    <property type="molecule type" value="Genomic_DNA"/>
</dbReference>
<dbReference type="InterPro" id="IPR050312">
    <property type="entry name" value="IolE/XylAMocC-like"/>
</dbReference>
<keyword evidence="3" id="KW-1185">Reference proteome</keyword>
<dbReference type="Gene3D" id="3.20.20.150">
    <property type="entry name" value="Divalent-metal-dependent TIM barrel enzymes"/>
    <property type="match status" value="1"/>
</dbReference>
<name>A0A7X0VHR6_9BACL</name>
<dbReference type="InterPro" id="IPR036237">
    <property type="entry name" value="Xyl_isomerase-like_sf"/>
</dbReference>
<dbReference type="Proteomes" id="UP000547209">
    <property type="component" value="Unassembled WGS sequence"/>
</dbReference>
<organism evidence="2 3">
    <name type="scientific">Cohnella nanjingensis</name>
    <dbReference type="NCBI Taxonomy" id="1387779"/>
    <lineage>
        <taxon>Bacteria</taxon>
        <taxon>Bacillati</taxon>
        <taxon>Bacillota</taxon>
        <taxon>Bacilli</taxon>
        <taxon>Bacillales</taxon>
        <taxon>Paenibacillaceae</taxon>
        <taxon>Cohnella</taxon>
    </lineage>
</organism>
<protein>
    <submittedName>
        <fullName evidence="2">Sugar phosphate isomerase/epimerase</fullName>
    </submittedName>
</protein>
<dbReference type="PANTHER" id="PTHR12110:SF41">
    <property type="entry name" value="INOSOSE DEHYDRATASE"/>
    <property type="match status" value="1"/>
</dbReference>
<evidence type="ECO:0000259" key="1">
    <source>
        <dbReference type="Pfam" id="PF01261"/>
    </source>
</evidence>
<dbReference type="AlphaFoldDB" id="A0A7X0VHR6"/>
<accession>A0A7X0VHR6</accession>
<feature type="domain" description="Xylose isomerase-like TIM barrel" evidence="1">
    <location>
        <begin position="25"/>
        <end position="227"/>
    </location>
</feature>
<keyword evidence="2" id="KW-0413">Isomerase</keyword>
<dbReference type="InterPro" id="IPR013022">
    <property type="entry name" value="Xyl_isomerase-like_TIM-brl"/>
</dbReference>
<proteinExistence type="predicted"/>
<comment type="caution">
    <text evidence="2">The sequence shown here is derived from an EMBL/GenBank/DDBJ whole genome shotgun (WGS) entry which is preliminary data.</text>
</comment>
<dbReference type="PANTHER" id="PTHR12110">
    <property type="entry name" value="HYDROXYPYRUVATE ISOMERASE"/>
    <property type="match status" value="1"/>
</dbReference>
<evidence type="ECO:0000313" key="2">
    <source>
        <dbReference type="EMBL" id="MBB6673748.1"/>
    </source>
</evidence>
<dbReference type="GO" id="GO:0016853">
    <property type="term" value="F:isomerase activity"/>
    <property type="evidence" value="ECO:0007669"/>
    <property type="project" value="UniProtKB-KW"/>
</dbReference>
<dbReference type="SUPFAM" id="SSF51658">
    <property type="entry name" value="Xylose isomerase-like"/>
    <property type="match status" value="1"/>
</dbReference>
<sequence length="256" mass="28681">MNRFPIAIQPYTVREALGQDYFGTLEKLAAIGYEGIELGLPPEGVTVAEQLKALDALGLKVIGSHASFNSFDVDFDRLIDYLHQAGGKYVAISLLFDSKEDALRKAERLNEIGELCRAGNLTFLYHNHDWEFRKFDGEYVLDLIMRETDPRLVQLELDTYWIAKGGEDPAAYIAKWAGRCPLLHVKDMEPGEERFFAEIGEGVLDFRAIAEAAAGAGTEWLVVEQDAGRRDPFESLAISYRNLAAMDLIRKPAPRP</sequence>
<dbReference type="Pfam" id="PF01261">
    <property type="entry name" value="AP_endonuc_2"/>
    <property type="match status" value="1"/>
</dbReference>
<dbReference type="RefSeq" id="WP_185671603.1">
    <property type="nucleotide sequence ID" value="NZ_JACJVP010000041.1"/>
</dbReference>